<sequence length="104" mass="11884">MAARSLLCVLGEPVVWVEGGIIAEFVLSLEGSDEFLCERVMDMTEQELQASSYSEEKMISKLAEFRYKISAPKKIKHSEDIVVHMWAEQNVAKMRGVQLNFVFR</sequence>
<keyword evidence="2" id="KW-1185">Reference proteome</keyword>
<protein>
    <submittedName>
        <fullName evidence="1">Uncharacterized protein</fullName>
    </submittedName>
</protein>
<evidence type="ECO:0000313" key="2">
    <source>
        <dbReference type="Proteomes" id="UP001153148"/>
    </source>
</evidence>
<accession>A0ABN7NWC9</accession>
<gene>
    <name evidence="1" type="ORF">TPAB3V08_LOCUS4391</name>
</gene>
<organism evidence="1 2">
    <name type="scientific">Timema podura</name>
    <name type="common">Walking stick</name>
    <dbReference type="NCBI Taxonomy" id="61482"/>
    <lineage>
        <taxon>Eukaryota</taxon>
        <taxon>Metazoa</taxon>
        <taxon>Ecdysozoa</taxon>
        <taxon>Arthropoda</taxon>
        <taxon>Hexapoda</taxon>
        <taxon>Insecta</taxon>
        <taxon>Pterygota</taxon>
        <taxon>Neoptera</taxon>
        <taxon>Polyneoptera</taxon>
        <taxon>Phasmatodea</taxon>
        <taxon>Timematodea</taxon>
        <taxon>Timematoidea</taxon>
        <taxon>Timematidae</taxon>
        <taxon>Timema</taxon>
    </lineage>
</organism>
<comment type="caution">
    <text evidence="1">The sequence shown here is derived from an EMBL/GenBank/DDBJ whole genome shotgun (WGS) entry which is preliminary data.</text>
</comment>
<reference evidence="1" key="1">
    <citation type="submission" date="2021-03" db="EMBL/GenBank/DDBJ databases">
        <authorList>
            <person name="Tran Van P."/>
        </authorList>
    </citation>
    <scope>NUCLEOTIDE SEQUENCE</scope>
</reference>
<evidence type="ECO:0000313" key="1">
    <source>
        <dbReference type="EMBL" id="CAG2057412.1"/>
    </source>
</evidence>
<proteinExistence type="predicted"/>
<name>A0ABN7NWC9_TIMPD</name>
<dbReference type="EMBL" id="CAJPIN010005373">
    <property type="protein sequence ID" value="CAG2057412.1"/>
    <property type="molecule type" value="Genomic_DNA"/>
</dbReference>
<dbReference type="Proteomes" id="UP001153148">
    <property type="component" value="Unassembled WGS sequence"/>
</dbReference>